<reference evidence="1 2" key="1">
    <citation type="submission" date="2015-09" db="EMBL/GenBank/DDBJ databases">
        <authorList>
            <consortium name="Pathogen Informatics"/>
        </authorList>
    </citation>
    <scope>NUCLEOTIDE SEQUENCE [LARGE SCALE GENOMIC DNA]</scope>
    <source>
        <strain evidence="1 2">2789STDY5608850</strain>
    </source>
</reference>
<name>A0A174F2I7_9FIRM</name>
<sequence>MSMTIPKSLQSQRMNRFLALKELSVRQWSFLELTEDPLFDKIRPERYAEYIDTALADAREKAGAYGIASLRDWMAGNDIGYEVVTSGSPMLIHSETVLRNGRITIKIYEDVIRELSDCIEAIGLRMETETLMTLHLAHEFYHCLEYRNETDLSRKCPAVDYRFMGLITRKGYVSRTREIAAHAYAGEVCGLSFHPKLLDYLLWERKEPETADAYYRSCMECVEKWKGDL</sequence>
<evidence type="ECO:0000313" key="1">
    <source>
        <dbReference type="EMBL" id="CUO43148.1"/>
    </source>
</evidence>
<protein>
    <submittedName>
        <fullName evidence="1">Uncharacterized protein</fullName>
    </submittedName>
</protein>
<organism evidence="1 2">
    <name type="scientific">Hungatella hathewayi</name>
    <dbReference type="NCBI Taxonomy" id="154046"/>
    <lineage>
        <taxon>Bacteria</taxon>
        <taxon>Bacillati</taxon>
        <taxon>Bacillota</taxon>
        <taxon>Clostridia</taxon>
        <taxon>Lachnospirales</taxon>
        <taxon>Lachnospiraceae</taxon>
        <taxon>Hungatella</taxon>
    </lineage>
</organism>
<dbReference type="Proteomes" id="UP000095651">
    <property type="component" value="Unassembled WGS sequence"/>
</dbReference>
<gene>
    <name evidence="1" type="ORF">ERS852407_02799</name>
</gene>
<evidence type="ECO:0000313" key="2">
    <source>
        <dbReference type="Proteomes" id="UP000095651"/>
    </source>
</evidence>
<proteinExistence type="predicted"/>
<dbReference type="AlphaFoldDB" id="A0A174F2I7"/>
<dbReference type="EMBL" id="CYZE01000006">
    <property type="protein sequence ID" value="CUO43148.1"/>
    <property type="molecule type" value="Genomic_DNA"/>
</dbReference>
<accession>A0A174F2I7</accession>